<reference evidence="1" key="2">
    <citation type="submission" date="2021-10" db="EMBL/GenBank/DDBJ databases">
        <authorList>
            <person name="Piombo E."/>
        </authorList>
    </citation>
    <scope>NUCLEOTIDE SEQUENCE</scope>
</reference>
<reference evidence="1" key="1">
    <citation type="submission" date="2020-04" db="EMBL/GenBank/DDBJ databases">
        <authorList>
            <person name="Broberg M."/>
        </authorList>
    </citation>
    <scope>NUCLEOTIDE SEQUENCE</scope>
</reference>
<protein>
    <submittedName>
        <fullName evidence="1">Uncharacterized protein</fullName>
    </submittedName>
</protein>
<dbReference type="Proteomes" id="UP000836387">
    <property type="component" value="Unassembled WGS sequence"/>
</dbReference>
<gene>
    <name evidence="1" type="ORF">CRV2_00014955</name>
</gene>
<proteinExistence type="predicted"/>
<accession>A0ACA9UJX9</accession>
<keyword evidence="2" id="KW-1185">Reference proteome</keyword>
<evidence type="ECO:0000313" key="1">
    <source>
        <dbReference type="EMBL" id="CAG9953586.1"/>
    </source>
</evidence>
<sequence>MVSVAKAPYFWYYPNHDDGEVLVLPVHQPNPRSFERTDGIFVDSDESFEYRFENNNEDARSDISTQWIFAEFSDGEIPHAQVTGIYRQRMGSNNAVIPWTMMLPFRQIRTCPYMPEYFPHLRTSGKNRSQKAGEVVVTLPGPYHQGFTLGYTKAEAMNYADEKWAPSKLLWCDSSYPEYPIDRQDRPILGNTNRIQ</sequence>
<dbReference type="EMBL" id="CADEHS020000533">
    <property type="protein sequence ID" value="CAG9953586.1"/>
    <property type="molecule type" value="Genomic_DNA"/>
</dbReference>
<comment type="caution">
    <text evidence="1">The sequence shown here is derived from an EMBL/GenBank/DDBJ whole genome shotgun (WGS) entry which is preliminary data.</text>
</comment>
<name>A0ACA9UJX9_BIOOC</name>
<organism evidence="1 2">
    <name type="scientific">Clonostachys rosea f. rosea IK726</name>
    <dbReference type="NCBI Taxonomy" id="1349383"/>
    <lineage>
        <taxon>Eukaryota</taxon>
        <taxon>Fungi</taxon>
        <taxon>Dikarya</taxon>
        <taxon>Ascomycota</taxon>
        <taxon>Pezizomycotina</taxon>
        <taxon>Sordariomycetes</taxon>
        <taxon>Hypocreomycetidae</taxon>
        <taxon>Hypocreales</taxon>
        <taxon>Bionectriaceae</taxon>
        <taxon>Clonostachys</taxon>
    </lineage>
</organism>
<evidence type="ECO:0000313" key="2">
    <source>
        <dbReference type="Proteomes" id="UP000836387"/>
    </source>
</evidence>